<accession>C6LA32</accession>
<dbReference type="InterPro" id="IPR019533">
    <property type="entry name" value="Peptidase_S26"/>
</dbReference>
<evidence type="ECO:0000256" key="5">
    <source>
        <dbReference type="NCBIfam" id="TIGR02228"/>
    </source>
</evidence>
<dbReference type="GO" id="GO:0006465">
    <property type="term" value="P:signal peptide processing"/>
    <property type="evidence" value="ECO:0007669"/>
    <property type="project" value="UniProtKB-UniRule"/>
</dbReference>
<dbReference type="eggNOG" id="COG0681">
    <property type="taxonomic scope" value="Bacteria"/>
</dbReference>
<evidence type="ECO:0000313" key="8">
    <source>
        <dbReference type="EMBL" id="EET62439.1"/>
    </source>
</evidence>
<dbReference type="AlphaFoldDB" id="C6LA32"/>
<dbReference type="GO" id="GO:0009003">
    <property type="term" value="F:signal peptidase activity"/>
    <property type="evidence" value="ECO:0007669"/>
    <property type="project" value="UniProtKB-EC"/>
</dbReference>
<dbReference type="EMBL" id="ACCL02000002">
    <property type="protein sequence ID" value="EET62439.1"/>
    <property type="molecule type" value="Genomic_DNA"/>
</dbReference>
<organism evidence="8 9">
    <name type="scientific">Marvinbryantia formatexigens DSM 14469</name>
    <dbReference type="NCBI Taxonomy" id="478749"/>
    <lineage>
        <taxon>Bacteria</taxon>
        <taxon>Bacillati</taxon>
        <taxon>Bacillota</taxon>
        <taxon>Clostridia</taxon>
        <taxon>Lachnospirales</taxon>
        <taxon>Lachnospiraceae</taxon>
        <taxon>Marvinbryantia</taxon>
    </lineage>
</organism>
<dbReference type="STRING" id="168384.SAMN05660368_02252"/>
<feature type="region of interest" description="Disordered" evidence="6">
    <location>
        <begin position="156"/>
        <end position="193"/>
    </location>
</feature>
<dbReference type="CDD" id="cd06530">
    <property type="entry name" value="S26_SPase_I"/>
    <property type="match status" value="1"/>
</dbReference>
<keyword evidence="9" id="KW-1185">Reference proteome</keyword>
<evidence type="ECO:0000256" key="6">
    <source>
        <dbReference type="SAM" id="MobiDB-lite"/>
    </source>
</evidence>
<comment type="caution">
    <text evidence="8">The sequence shown here is derived from an EMBL/GenBank/DDBJ whole genome shotgun (WGS) entry which is preliminary data.</text>
</comment>
<reference evidence="8" key="1">
    <citation type="submission" date="2009-07" db="EMBL/GenBank/DDBJ databases">
        <authorList>
            <person name="Weinstock G."/>
            <person name="Sodergren E."/>
            <person name="Clifton S."/>
            <person name="Fulton L."/>
            <person name="Fulton B."/>
            <person name="Courtney L."/>
            <person name="Fronick C."/>
            <person name="Harrison M."/>
            <person name="Strong C."/>
            <person name="Farmer C."/>
            <person name="Delahaunty K."/>
            <person name="Markovic C."/>
            <person name="Hall O."/>
            <person name="Minx P."/>
            <person name="Tomlinson C."/>
            <person name="Mitreva M."/>
            <person name="Nelson J."/>
            <person name="Hou S."/>
            <person name="Wollam A."/>
            <person name="Pepin K.H."/>
            <person name="Johnson M."/>
            <person name="Bhonagiri V."/>
            <person name="Nash W.E."/>
            <person name="Warren W."/>
            <person name="Chinwalla A."/>
            <person name="Mardis E.R."/>
            <person name="Wilson R.K."/>
        </authorList>
    </citation>
    <scope>NUCLEOTIDE SEQUENCE [LARGE SCALE GENOMIC DNA]</scope>
    <source>
        <strain evidence="8">DSM 14469</strain>
    </source>
</reference>
<dbReference type="GO" id="GO:0004252">
    <property type="term" value="F:serine-type endopeptidase activity"/>
    <property type="evidence" value="ECO:0007669"/>
    <property type="project" value="UniProtKB-UniRule"/>
</dbReference>
<feature type="transmembrane region" description="Helical" evidence="7">
    <location>
        <begin position="129"/>
        <end position="149"/>
    </location>
</feature>
<evidence type="ECO:0000256" key="3">
    <source>
        <dbReference type="ARBA" id="ARBA00022989"/>
    </source>
</evidence>
<dbReference type="EC" id="3.4.21.89" evidence="5"/>
<evidence type="ECO:0000256" key="4">
    <source>
        <dbReference type="ARBA" id="ARBA00023136"/>
    </source>
</evidence>
<dbReference type="GO" id="GO:0016020">
    <property type="term" value="C:membrane"/>
    <property type="evidence" value="ECO:0007669"/>
    <property type="project" value="UniProtKB-SubCell"/>
</dbReference>
<dbReference type="InterPro" id="IPR001733">
    <property type="entry name" value="Peptidase_S26B"/>
</dbReference>
<dbReference type="Proteomes" id="UP000005561">
    <property type="component" value="Unassembled WGS sequence"/>
</dbReference>
<evidence type="ECO:0000313" key="9">
    <source>
        <dbReference type="Proteomes" id="UP000005561"/>
    </source>
</evidence>
<name>C6LA32_9FIRM</name>
<dbReference type="PANTHER" id="PTHR10806:SF6">
    <property type="entry name" value="SIGNAL PEPTIDASE COMPLEX CATALYTIC SUBUNIT SEC11"/>
    <property type="match status" value="1"/>
</dbReference>
<sequence length="193" mass="20573">MAKRIVNILLAVYVLLLLAVAGPGLAGFHIYTVTSGSMEPAIPVASAIYVKEVPFENIHTGDIITYMINGDTAATHRVAEVHTADEAFITKGDANDTADAKPVSYTNVCGKVMFHIPYLGYGIALLQTGGGWLLLVSLGLLLFILDFLFSGGCREKEEQGKKEETGGAAGETAVTEGNRKEGKEGDICEEHTQ</sequence>
<comment type="subcellular location">
    <subcellularLocation>
        <location evidence="1">Membrane</location>
    </subcellularLocation>
</comment>
<keyword evidence="2 7" id="KW-0812">Transmembrane</keyword>
<evidence type="ECO:0000256" key="1">
    <source>
        <dbReference type="ARBA" id="ARBA00004370"/>
    </source>
</evidence>
<protein>
    <recommendedName>
        <fullName evidence="5">Signal peptidase I</fullName>
        <ecNumber evidence="5">3.4.21.89</ecNumber>
    </recommendedName>
</protein>
<dbReference type="InterPro" id="IPR036286">
    <property type="entry name" value="LexA/Signal_pep-like_sf"/>
</dbReference>
<evidence type="ECO:0000256" key="2">
    <source>
        <dbReference type="ARBA" id="ARBA00022692"/>
    </source>
</evidence>
<dbReference type="OrthoDB" id="385000at2"/>
<keyword evidence="3 7" id="KW-1133">Transmembrane helix</keyword>
<feature type="compositionally biased region" description="Basic and acidic residues" evidence="6">
    <location>
        <begin position="177"/>
        <end position="193"/>
    </location>
</feature>
<keyword evidence="4 7" id="KW-0472">Membrane</keyword>
<dbReference type="RefSeq" id="WP_006860274.1">
    <property type="nucleotide sequence ID" value="NZ_ACCL02000002.1"/>
</dbReference>
<gene>
    <name evidence="8" type="ORF">BRYFOR_05474</name>
</gene>
<evidence type="ECO:0000256" key="7">
    <source>
        <dbReference type="SAM" id="Phobius"/>
    </source>
</evidence>
<dbReference type="NCBIfam" id="TIGR02228">
    <property type="entry name" value="sigpep_I_arch"/>
    <property type="match status" value="1"/>
</dbReference>
<dbReference type="SUPFAM" id="SSF51306">
    <property type="entry name" value="LexA/Signal peptidase"/>
    <property type="match status" value="1"/>
</dbReference>
<feature type="compositionally biased region" description="Basic and acidic residues" evidence="6">
    <location>
        <begin position="156"/>
        <end position="165"/>
    </location>
</feature>
<dbReference type="PANTHER" id="PTHR10806">
    <property type="entry name" value="SIGNAL PEPTIDASE COMPLEX CATALYTIC SUBUNIT SEC11"/>
    <property type="match status" value="1"/>
</dbReference>
<proteinExistence type="predicted"/>